<keyword evidence="2" id="KW-0812">Transmembrane</keyword>
<feature type="coiled-coil region" evidence="1">
    <location>
        <begin position="14"/>
        <end position="76"/>
    </location>
</feature>
<dbReference type="EMBL" id="CP025746">
    <property type="protein sequence ID" value="QAA31253.1"/>
    <property type="molecule type" value="Genomic_DNA"/>
</dbReference>
<evidence type="ECO:0000256" key="2">
    <source>
        <dbReference type="SAM" id="Phobius"/>
    </source>
</evidence>
<proteinExistence type="predicted"/>
<sequence>MSDSCNNCRQATLIDALKDDFNKLKDELEDVKKDLTALSVAQGKTEEQTKMVFKILNEIKDSIQLIANKIEDIEKKPGQNWENLIKTVITVIATAAVTFFISKK</sequence>
<evidence type="ECO:0000313" key="3">
    <source>
        <dbReference type="EMBL" id="QAA31253.1"/>
    </source>
</evidence>
<protein>
    <submittedName>
        <fullName evidence="3">Uncharacterized protein</fullName>
    </submittedName>
</protein>
<keyword evidence="1" id="KW-0175">Coiled coil</keyword>
<organism evidence="3 4">
    <name type="scientific">Clostridium manihotivorum</name>
    <dbReference type="NCBI Taxonomy" id="2320868"/>
    <lineage>
        <taxon>Bacteria</taxon>
        <taxon>Bacillati</taxon>
        <taxon>Bacillota</taxon>
        <taxon>Clostridia</taxon>
        <taxon>Eubacteriales</taxon>
        <taxon>Clostridiaceae</taxon>
        <taxon>Clostridium</taxon>
    </lineage>
</organism>
<dbReference type="RefSeq" id="WP_128212035.1">
    <property type="nucleotide sequence ID" value="NZ_CP025746.1"/>
</dbReference>
<dbReference type="GO" id="GO:0016192">
    <property type="term" value="P:vesicle-mediated transport"/>
    <property type="evidence" value="ECO:0007669"/>
    <property type="project" value="InterPro"/>
</dbReference>
<keyword evidence="2" id="KW-0472">Membrane</keyword>
<reference evidence="3 4" key="1">
    <citation type="submission" date="2018-01" db="EMBL/GenBank/DDBJ databases">
        <title>Genome Sequencing and Assembly of Anaerobacter polyendosporus strain CT4.</title>
        <authorList>
            <person name="Tachaapaikoon C."/>
            <person name="Sutheeworapong S."/>
            <person name="Jenjaroenpun P."/>
            <person name="Wongsurawat T."/>
            <person name="Nookeaw I."/>
            <person name="Cheawchanlertfa P."/>
            <person name="Kosugi A."/>
            <person name="Cheevadhanarak S."/>
            <person name="Ratanakhanokchai K."/>
        </authorList>
    </citation>
    <scope>NUCLEOTIDE SEQUENCE [LARGE SCALE GENOMIC DNA]</scope>
    <source>
        <strain evidence="3 4">CT4</strain>
    </source>
</reference>
<accession>A0A3R5TE23</accession>
<dbReference type="Proteomes" id="UP000286268">
    <property type="component" value="Chromosome"/>
</dbReference>
<dbReference type="GO" id="GO:0016020">
    <property type="term" value="C:membrane"/>
    <property type="evidence" value="ECO:0007669"/>
    <property type="project" value="InterPro"/>
</dbReference>
<keyword evidence="4" id="KW-1185">Reference proteome</keyword>
<name>A0A3R5TE23_9CLOT</name>
<dbReference type="OrthoDB" id="1904583at2"/>
<evidence type="ECO:0000256" key="1">
    <source>
        <dbReference type="SAM" id="Coils"/>
    </source>
</evidence>
<dbReference type="KEGG" id="cmah:C1I91_06105"/>
<keyword evidence="2" id="KW-1133">Transmembrane helix</keyword>
<evidence type="ECO:0000313" key="4">
    <source>
        <dbReference type="Proteomes" id="UP000286268"/>
    </source>
</evidence>
<dbReference type="AlphaFoldDB" id="A0A3R5TE23"/>
<dbReference type="SUPFAM" id="SSF47661">
    <property type="entry name" value="t-snare proteins"/>
    <property type="match status" value="1"/>
</dbReference>
<dbReference type="InterPro" id="IPR010989">
    <property type="entry name" value="SNARE"/>
</dbReference>
<gene>
    <name evidence="3" type="ORF">C1I91_06105</name>
</gene>
<feature type="transmembrane region" description="Helical" evidence="2">
    <location>
        <begin position="84"/>
        <end position="102"/>
    </location>
</feature>